<comment type="caution">
    <text evidence="1">The sequence shown here is derived from an EMBL/GenBank/DDBJ whole genome shotgun (WGS) entry which is preliminary data.</text>
</comment>
<reference evidence="1" key="1">
    <citation type="journal article" date="2019" name="bioRxiv">
        <title>The Genome of the Zebra Mussel, Dreissena polymorpha: A Resource for Invasive Species Research.</title>
        <authorList>
            <person name="McCartney M.A."/>
            <person name="Auch B."/>
            <person name="Kono T."/>
            <person name="Mallez S."/>
            <person name="Zhang Y."/>
            <person name="Obille A."/>
            <person name="Becker A."/>
            <person name="Abrahante J.E."/>
            <person name="Garbe J."/>
            <person name="Badalamenti J.P."/>
            <person name="Herman A."/>
            <person name="Mangelson H."/>
            <person name="Liachko I."/>
            <person name="Sullivan S."/>
            <person name="Sone E.D."/>
            <person name="Koren S."/>
            <person name="Silverstein K.A.T."/>
            <person name="Beckman K.B."/>
            <person name="Gohl D.M."/>
        </authorList>
    </citation>
    <scope>NUCLEOTIDE SEQUENCE</scope>
    <source>
        <strain evidence="1">Duluth1</strain>
        <tissue evidence="1">Whole animal</tissue>
    </source>
</reference>
<keyword evidence="2" id="KW-1185">Reference proteome</keyword>
<proteinExistence type="predicted"/>
<name>A0A9D4L2F0_DREPO</name>
<dbReference type="AlphaFoldDB" id="A0A9D4L2F0"/>
<accession>A0A9D4L2F0</accession>
<dbReference type="EMBL" id="JAIWYP010000003">
    <property type="protein sequence ID" value="KAH3850640.1"/>
    <property type="molecule type" value="Genomic_DNA"/>
</dbReference>
<sequence length="57" mass="6449">MKVWKAPECHPSITRILSSDKHKAANCEARPMVTLLDLIPKQPGRAREMHLARTAEN</sequence>
<reference evidence="1" key="2">
    <citation type="submission" date="2020-11" db="EMBL/GenBank/DDBJ databases">
        <authorList>
            <person name="McCartney M.A."/>
            <person name="Auch B."/>
            <person name="Kono T."/>
            <person name="Mallez S."/>
            <person name="Becker A."/>
            <person name="Gohl D.M."/>
            <person name="Silverstein K.A.T."/>
            <person name="Koren S."/>
            <person name="Bechman K.B."/>
            <person name="Herman A."/>
            <person name="Abrahante J.E."/>
            <person name="Garbe J."/>
        </authorList>
    </citation>
    <scope>NUCLEOTIDE SEQUENCE</scope>
    <source>
        <strain evidence="1">Duluth1</strain>
        <tissue evidence="1">Whole animal</tissue>
    </source>
</reference>
<evidence type="ECO:0000313" key="2">
    <source>
        <dbReference type="Proteomes" id="UP000828390"/>
    </source>
</evidence>
<organism evidence="1 2">
    <name type="scientific">Dreissena polymorpha</name>
    <name type="common">Zebra mussel</name>
    <name type="synonym">Mytilus polymorpha</name>
    <dbReference type="NCBI Taxonomy" id="45954"/>
    <lineage>
        <taxon>Eukaryota</taxon>
        <taxon>Metazoa</taxon>
        <taxon>Spiralia</taxon>
        <taxon>Lophotrochozoa</taxon>
        <taxon>Mollusca</taxon>
        <taxon>Bivalvia</taxon>
        <taxon>Autobranchia</taxon>
        <taxon>Heteroconchia</taxon>
        <taxon>Euheterodonta</taxon>
        <taxon>Imparidentia</taxon>
        <taxon>Neoheterodontei</taxon>
        <taxon>Myida</taxon>
        <taxon>Dreissenoidea</taxon>
        <taxon>Dreissenidae</taxon>
        <taxon>Dreissena</taxon>
    </lineage>
</organism>
<evidence type="ECO:0000313" key="1">
    <source>
        <dbReference type="EMBL" id="KAH3850640.1"/>
    </source>
</evidence>
<dbReference type="Proteomes" id="UP000828390">
    <property type="component" value="Unassembled WGS sequence"/>
</dbReference>
<gene>
    <name evidence="1" type="ORF">DPMN_093064</name>
</gene>
<protein>
    <submittedName>
        <fullName evidence="1">Uncharacterized protein</fullName>
    </submittedName>
</protein>